<evidence type="ECO:0000313" key="1">
    <source>
        <dbReference type="EMBL" id="KAI5075377.1"/>
    </source>
</evidence>
<evidence type="ECO:0000313" key="2">
    <source>
        <dbReference type="Proteomes" id="UP000886520"/>
    </source>
</evidence>
<sequence>MESIKADRTNGADAPCTSRVMGPCGSTFEPHKDQRVHEGQSKRCHRRLNRDGADSIGKIDGPCRVRRWDGVGIW</sequence>
<protein>
    <submittedName>
        <fullName evidence="1">Uncharacterized protein</fullName>
    </submittedName>
</protein>
<accession>A0A9D4UX47</accession>
<reference evidence="1" key="1">
    <citation type="submission" date="2021-01" db="EMBL/GenBank/DDBJ databases">
        <title>Adiantum capillus-veneris genome.</title>
        <authorList>
            <person name="Fang Y."/>
            <person name="Liao Q."/>
        </authorList>
    </citation>
    <scope>NUCLEOTIDE SEQUENCE</scope>
    <source>
        <strain evidence="1">H3</strain>
        <tissue evidence="1">Leaf</tissue>
    </source>
</reference>
<organism evidence="1 2">
    <name type="scientific">Adiantum capillus-veneris</name>
    <name type="common">Maidenhair fern</name>
    <dbReference type="NCBI Taxonomy" id="13818"/>
    <lineage>
        <taxon>Eukaryota</taxon>
        <taxon>Viridiplantae</taxon>
        <taxon>Streptophyta</taxon>
        <taxon>Embryophyta</taxon>
        <taxon>Tracheophyta</taxon>
        <taxon>Polypodiopsida</taxon>
        <taxon>Polypodiidae</taxon>
        <taxon>Polypodiales</taxon>
        <taxon>Pteridineae</taxon>
        <taxon>Pteridaceae</taxon>
        <taxon>Vittarioideae</taxon>
        <taxon>Adiantum</taxon>
    </lineage>
</organism>
<dbReference type="Proteomes" id="UP000886520">
    <property type="component" value="Chromosome 9"/>
</dbReference>
<dbReference type="AlphaFoldDB" id="A0A9D4UX47"/>
<name>A0A9D4UX47_ADICA</name>
<comment type="caution">
    <text evidence="1">The sequence shown here is derived from an EMBL/GenBank/DDBJ whole genome shotgun (WGS) entry which is preliminary data.</text>
</comment>
<keyword evidence="2" id="KW-1185">Reference proteome</keyword>
<proteinExistence type="predicted"/>
<gene>
    <name evidence="1" type="ORF">GOP47_0009453</name>
</gene>
<dbReference type="EMBL" id="JABFUD020000009">
    <property type="protein sequence ID" value="KAI5075377.1"/>
    <property type="molecule type" value="Genomic_DNA"/>
</dbReference>